<proteinExistence type="predicted"/>
<protein>
    <submittedName>
        <fullName evidence="1">Uncharacterized protein</fullName>
    </submittedName>
</protein>
<name>A0A0G4EBT7_VITBC</name>
<keyword evidence="2" id="KW-1185">Reference proteome</keyword>
<dbReference type="AlphaFoldDB" id="A0A0G4EBT7"/>
<sequence length="107" mass="12842">MVLPADFFWKYFPGLTRDKVVFQNRWCLGWFTVGWCWIMVWCHPPEYTMLPNNPGPWFKFCCTQKWKRGELTDKQYEHLIVGDMRGAYHTPKAATNRSYVVPGWVFE</sequence>
<dbReference type="Proteomes" id="UP000041254">
    <property type="component" value="Unassembled WGS sequence"/>
</dbReference>
<evidence type="ECO:0000313" key="2">
    <source>
        <dbReference type="Proteomes" id="UP000041254"/>
    </source>
</evidence>
<gene>
    <name evidence="1" type="ORF">Vbra_1968</name>
</gene>
<dbReference type="EMBL" id="CDMY01000104">
    <property type="protein sequence ID" value="CEL92758.1"/>
    <property type="molecule type" value="Genomic_DNA"/>
</dbReference>
<organism evidence="1 2">
    <name type="scientific">Vitrella brassicaformis (strain CCMP3155)</name>
    <dbReference type="NCBI Taxonomy" id="1169540"/>
    <lineage>
        <taxon>Eukaryota</taxon>
        <taxon>Sar</taxon>
        <taxon>Alveolata</taxon>
        <taxon>Colpodellida</taxon>
        <taxon>Vitrellaceae</taxon>
        <taxon>Vitrella</taxon>
    </lineage>
</organism>
<dbReference type="InParanoid" id="A0A0G4EBT7"/>
<accession>A0A0G4EBT7</accession>
<evidence type="ECO:0000313" key="1">
    <source>
        <dbReference type="EMBL" id="CEL92758.1"/>
    </source>
</evidence>
<reference evidence="1 2" key="1">
    <citation type="submission" date="2014-11" db="EMBL/GenBank/DDBJ databases">
        <authorList>
            <person name="Zhu J."/>
            <person name="Qi W."/>
            <person name="Song R."/>
        </authorList>
    </citation>
    <scope>NUCLEOTIDE SEQUENCE [LARGE SCALE GENOMIC DNA]</scope>
</reference>
<dbReference type="VEuPathDB" id="CryptoDB:Vbra_1968"/>